<organism evidence="1 2">
    <name type="scientific">Hygrophoropsis aurantiaca</name>
    <dbReference type="NCBI Taxonomy" id="72124"/>
    <lineage>
        <taxon>Eukaryota</taxon>
        <taxon>Fungi</taxon>
        <taxon>Dikarya</taxon>
        <taxon>Basidiomycota</taxon>
        <taxon>Agaricomycotina</taxon>
        <taxon>Agaricomycetes</taxon>
        <taxon>Agaricomycetidae</taxon>
        <taxon>Boletales</taxon>
        <taxon>Coniophorineae</taxon>
        <taxon>Hygrophoropsidaceae</taxon>
        <taxon>Hygrophoropsis</taxon>
    </lineage>
</organism>
<protein>
    <submittedName>
        <fullName evidence="1">Uncharacterized protein</fullName>
    </submittedName>
</protein>
<evidence type="ECO:0000313" key="2">
    <source>
        <dbReference type="Proteomes" id="UP000790377"/>
    </source>
</evidence>
<keyword evidence="2" id="KW-1185">Reference proteome</keyword>
<evidence type="ECO:0000313" key="1">
    <source>
        <dbReference type="EMBL" id="KAH7903836.1"/>
    </source>
</evidence>
<feature type="non-terminal residue" evidence="1">
    <location>
        <position position="1"/>
    </location>
</feature>
<comment type="caution">
    <text evidence="1">The sequence shown here is derived from an EMBL/GenBank/DDBJ whole genome shotgun (WGS) entry which is preliminary data.</text>
</comment>
<feature type="non-terminal residue" evidence="1">
    <location>
        <position position="81"/>
    </location>
</feature>
<reference evidence="1" key="1">
    <citation type="journal article" date="2021" name="New Phytol.">
        <title>Evolutionary innovations through gain and loss of genes in the ectomycorrhizal Boletales.</title>
        <authorList>
            <person name="Wu G."/>
            <person name="Miyauchi S."/>
            <person name="Morin E."/>
            <person name="Kuo A."/>
            <person name="Drula E."/>
            <person name="Varga T."/>
            <person name="Kohler A."/>
            <person name="Feng B."/>
            <person name="Cao Y."/>
            <person name="Lipzen A."/>
            <person name="Daum C."/>
            <person name="Hundley H."/>
            <person name="Pangilinan J."/>
            <person name="Johnson J."/>
            <person name="Barry K."/>
            <person name="LaButti K."/>
            <person name="Ng V."/>
            <person name="Ahrendt S."/>
            <person name="Min B."/>
            <person name="Choi I.G."/>
            <person name="Park H."/>
            <person name="Plett J.M."/>
            <person name="Magnuson J."/>
            <person name="Spatafora J.W."/>
            <person name="Nagy L.G."/>
            <person name="Henrissat B."/>
            <person name="Grigoriev I.V."/>
            <person name="Yang Z.L."/>
            <person name="Xu J."/>
            <person name="Martin F.M."/>
        </authorList>
    </citation>
    <scope>NUCLEOTIDE SEQUENCE</scope>
    <source>
        <strain evidence="1">ATCC 28755</strain>
    </source>
</reference>
<sequence length="81" mass="9449">YDIIAIQEPYINIINLTMSNSKWDVIYPSTHYTKPTETYTVLLINKALSKNKWRAIKVDSPNITAVEVDGNDRKVRLYNLY</sequence>
<accession>A0ACB7ZRY6</accession>
<gene>
    <name evidence="1" type="ORF">BJ138DRAFT_973631</name>
</gene>
<dbReference type="Proteomes" id="UP000790377">
    <property type="component" value="Unassembled WGS sequence"/>
</dbReference>
<proteinExistence type="predicted"/>
<name>A0ACB7ZRY6_9AGAM</name>
<dbReference type="EMBL" id="MU268733">
    <property type="protein sequence ID" value="KAH7903836.1"/>
    <property type="molecule type" value="Genomic_DNA"/>
</dbReference>